<organism evidence="2">
    <name type="scientific">uncultured Nocardioides sp</name>
    <dbReference type="NCBI Taxonomy" id="198441"/>
    <lineage>
        <taxon>Bacteria</taxon>
        <taxon>Bacillati</taxon>
        <taxon>Actinomycetota</taxon>
        <taxon>Actinomycetes</taxon>
        <taxon>Propionibacteriales</taxon>
        <taxon>Nocardioidaceae</taxon>
        <taxon>Nocardioides</taxon>
        <taxon>environmental samples</taxon>
    </lineage>
</organism>
<reference evidence="2" key="1">
    <citation type="submission" date="2020-02" db="EMBL/GenBank/DDBJ databases">
        <authorList>
            <person name="Meier V. D."/>
        </authorList>
    </citation>
    <scope>NUCLEOTIDE SEQUENCE</scope>
    <source>
        <strain evidence="2">AVDCRST_MAG60</strain>
    </source>
</reference>
<protein>
    <submittedName>
        <fullName evidence="2">Threonine synthase</fullName>
        <ecNumber evidence="2">4.2.3.1</ecNumber>
    </submittedName>
</protein>
<keyword evidence="2" id="KW-0456">Lyase</keyword>
<name>A0A6J4NMF7_9ACTN</name>
<feature type="compositionally biased region" description="Basic and acidic residues" evidence="1">
    <location>
        <begin position="296"/>
        <end position="314"/>
    </location>
</feature>
<feature type="region of interest" description="Disordered" evidence="1">
    <location>
        <begin position="1"/>
        <end position="35"/>
    </location>
</feature>
<sequence length="327" mass="35198">DRHQRSVAWSDRGVPRAHRPAARVARAREPAGGRHAARALRVALLAHRWRGVAQGRGQQPDGLLQGPRDDDGDLAGEARGRPGGGVRVHRQHVGVDGRLRCQGRAQAAGAGAGGQDRRRQDGPGAGARSPDHHGARQLRPLPRRRPRAGARLPRGSRQLGQPRAAPGPEDRVVRGRRPAWGRPRLPPAPGRQRRQHLGLLARLPAVRRPRALHAAAGDARLPGRGCRAAGHRRALPRPRDARHRHPGRQPGVLAPRRAGRQGVRGAVRGGLRRADPLGAGRAGPARRRLRGACVGSRDRGDPGRAGGRGDVRRTDGRHHRDGPRPQG</sequence>
<feature type="non-terminal residue" evidence="2">
    <location>
        <position position="1"/>
    </location>
</feature>
<feature type="region of interest" description="Disordered" evidence="1">
    <location>
        <begin position="53"/>
        <end position="195"/>
    </location>
</feature>
<evidence type="ECO:0000256" key="1">
    <source>
        <dbReference type="SAM" id="MobiDB-lite"/>
    </source>
</evidence>
<accession>A0A6J4NMF7</accession>
<dbReference type="AlphaFoldDB" id="A0A6J4NMF7"/>
<feature type="compositionally biased region" description="Basic residues" evidence="1">
    <location>
        <begin position="229"/>
        <end position="247"/>
    </location>
</feature>
<proteinExistence type="predicted"/>
<dbReference type="GO" id="GO:0004795">
    <property type="term" value="F:threonine synthase activity"/>
    <property type="evidence" value="ECO:0007669"/>
    <property type="project" value="UniProtKB-EC"/>
</dbReference>
<feature type="non-terminal residue" evidence="2">
    <location>
        <position position="327"/>
    </location>
</feature>
<dbReference type="EC" id="4.2.3.1" evidence="2"/>
<dbReference type="EMBL" id="CADCUN010000159">
    <property type="protein sequence ID" value="CAA9390131.1"/>
    <property type="molecule type" value="Genomic_DNA"/>
</dbReference>
<gene>
    <name evidence="2" type="ORF">AVDCRST_MAG60-1482</name>
</gene>
<evidence type="ECO:0000313" key="2">
    <source>
        <dbReference type="EMBL" id="CAA9390131.1"/>
    </source>
</evidence>
<feature type="compositionally biased region" description="Low complexity" evidence="1">
    <location>
        <begin position="100"/>
        <end position="109"/>
    </location>
</feature>
<feature type="region of interest" description="Disordered" evidence="1">
    <location>
        <begin position="223"/>
        <end position="327"/>
    </location>
</feature>